<evidence type="ECO:0000313" key="2">
    <source>
        <dbReference type="EMBL" id="UZF86441.1"/>
    </source>
</evidence>
<feature type="transmembrane region" description="Helical" evidence="1">
    <location>
        <begin position="42"/>
        <end position="60"/>
    </location>
</feature>
<dbReference type="Pfam" id="PF10003">
    <property type="entry name" value="DUF2244"/>
    <property type="match status" value="1"/>
</dbReference>
<feature type="transmembrane region" description="Helical" evidence="1">
    <location>
        <begin position="66"/>
        <end position="85"/>
    </location>
</feature>
<dbReference type="InterPro" id="IPR016990">
    <property type="entry name" value="UCP032162_TM"/>
</dbReference>
<accession>A0A9E8CRX0</accession>
<dbReference type="EMBL" id="CP102774">
    <property type="protein sequence ID" value="UZF86441.1"/>
    <property type="molecule type" value="Genomic_DNA"/>
</dbReference>
<reference evidence="2" key="1">
    <citation type="submission" date="2022-08" db="EMBL/GenBank/DDBJ databases">
        <title>Complete Genome Sequences of 2 Bosea sp. soil isolates.</title>
        <authorList>
            <person name="Alvarez Arevalo M."/>
            <person name="Sterndorff E.B."/>
            <person name="Faurdal D."/>
            <person name="Joergensen T.S."/>
            <person name="Weber T."/>
        </authorList>
    </citation>
    <scope>NUCLEOTIDE SEQUENCE</scope>
    <source>
        <strain evidence="2">NBC_00436</strain>
    </source>
</reference>
<sequence length="180" mass="19563">MTPGNSPGSDSFGSEIADASQRAVFDATITPHRSLGQNGFRIVMTLVCLASIVSSIPFVVLGAWPVAGFFGIDVIALFVAFHVNFRHARAFERIVVTPLEVFLRKVSHHGRETIWRFNPIWTRLERQTDEDYGLLGLKLVSRGQSVAVASALSPHERAGFADALGSALSSARRGPDYNAP</sequence>
<dbReference type="PIRSF" id="PIRSF032162">
    <property type="entry name" value="UCP032162_imp"/>
    <property type="match status" value="1"/>
</dbReference>
<protein>
    <submittedName>
        <fullName evidence="2">DUF2244 domain-containing protein</fullName>
    </submittedName>
</protein>
<evidence type="ECO:0000256" key="1">
    <source>
        <dbReference type="SAM" id="Phobius"/>
    </source>
</evidence>
<keyword evidence="1" id="KW-1133">Transmembrane helix</keyword>
<name>A0A9E8CRX0_9HYPH</name>
<proteinExistence type="predicted"/>
<gene>
    <name evidence="2" type="ORF">NWE54_22105</name>
</gene>
<organism evidence="2">
    <name type="scientific">Bosea sp. NBC_00436</name>
    <dbReference type="NCBI Taxonomy" id="2969620"/>
    <lineage>
        <taxon>Bacteria</taxon>
        <taxon>Pseudomonadati</taxon>
        <taxon>Pseudomonadota</taxon>
        <taxon>Alphaproteobacteria</taxon>
        <taxon>Hyphomicrobiales</taxon>
        <taxon>Boseaceae</taxon>
        <taxon>Bosea</taxon>
    </lineage>
</organism>
<keyword evidence="1" id="KW-0472">Membrane</keyword>
<dbReference type="AlphaFoldDB" id="A0A9E8CRX0"/>
<keyword evidence="1" id="KW-0812">Transmembrane</keyword>
<dbReference type="InterPro" id="IPR019253">
    <property type="entry name" value="DUF2244_TM"/>
</dbReference>